<dbReference type="Pfam" id="PF01790">
    <property type="entry name" value="LGT"/>
    <property type="match status" value="1"/>
</dbReference>
<protein>
    <submittedName>
        <fullName evidence="9">Prolipoprotein diacylglyceryl transferase</fullName>
    </submittedName>
</protein>
<dbReference type="PATRIC" id="fig|1276246.3.peg.77"/>
<organism evidence="9 10">
    <name type="scientific">Spiroplasma culicicola AES-1</name>
    <dbReference type="NCBI Taxonomy" id="1276246"/>
    <lineage>
        <taxon>Bacteria</taxon>
        <taxon>Bacillati</taxon>
        <taxon>Mycoplasmatota</taxon>
        <taxon>Mollicutes</taxon>
        <taxon>Entomoplasmatales</taxon>
        <taxon>Spiroplasmataceae</taxon>
        <taxon>Spiroplasma</taxon>
    </lineage>
</organism>
<evidence type="ECO:0000256" key="7">
    <source>
        <dbReference type="SAM" id="Coils"/>
    </source>
</evidence>
<dbReference type="Proteomes" id="UP000019267">
    <property type="component" value="Chromosome"/>
</dbReference>
<evidence type="ECO:0000256" key="3">
    <source>
        <dbReference type="ARBA" id="ARBA00022679"/>
    </source>
</evidence>
<keyword evidence="10" id="KW-1185">Reference proteome</keyword>
<evidence type="ECO:0000256" key="5">
    <source>
        <dbReference type="ARBA" id="ARBA00022989"/>
    </source>
</evidence>
<accession>W6A6E3</accession>
<reference evidence="9 10" key="1">
    <citation type="journal article" date="2014" name="Genome Biol. Evol.">
        <title>Molecular evolution of the substrate utilization strategies and putative virulence factors in mosquito-associated Spiroplasma species.</title>
        <authorList>
            <person name="Chang T.H."/>
            <person name="Lo W.S."/>
            <person name="Ku C."/>
            <person name="Chen L.L."/>
            <person name="Kuo C.H."/>
        </authorList>
    </citation>
    <scope>NUCLEOTIDE SEQUENCE [LARGE SCALE GENOMIC DNA]</scope>
    <source>
        <strain evidence="9">AES-1</strain>
    </source>
</reference>
<evidence type="ECO:0000256" key="6">
    <source>
        <dbReference type="ARBA" id="ARBA00023136"/>
    </source>
</evidence>
<proteinExistence type="inferred from homology"/>
<dbReference type="RefSeq" id="WP_025362666.1">
    <property type="nucleotide sequence ID" value="NZ_CP006681.1"/>
</dbReference>
<dbReference type="eggNOG" id="COG0682">
    <property type="taxonomic scope" value="Bacteria"/>
</dbReference>
<keyword evidence="5 8" id="KW-1133">Transmembrane helix</keyword>
<dbReference type="HOGENOM" id="CLU_628384_0_0_14"/>
<evidence type="ECO:0000313" key="10">
    <source>
        <dbReference type="Proteomes" id="UP000019267"/>
    </source>
</evidence>
<evidence type="ECO:0000256" key="1">
    <source>
        <dbReference type="ARBA" id="ARBA00007150"/>
    </source>
</evidence>
<feature type="transmembrane region" description="Helical" evidence="8">
    <location>
        <begin position="425"/>
        <end position="445"/>
    </location>
</feature>
<dbReference type="KEGG" id="scq:SCULI_v1c00790"/>
<feature type="coiled-coil region" evidence="7">
    <location>
        <begin position="320"/>
        <end position="354"/>
    </location>
</feature>
<dbReference type="GO" id="GO:0008961">
    <property type="term" value="F:phosphatidylglycerol-prolipoprotein diacylglyceryl transferase activity"/>
    <property type="evidence" value="ECO:0007669"/>
    <property type="project" value="InterPro"/>
</dbReference>
<comment type="similarity">
    <text evidence="1">Belongs to the Lgt family.</text>
</comment>
<dbReference type="STRING" id="1276246.SCULI_v1c00790"/>
<dbReference type="PANTHER" id="PTHR30589:SF0">
    <property type="entry name" value="PHOSPHATIDYLGLYCEROL--PROLIPOPROTEIN DIACYLGLYCERYL TRANSFERASE"/>
    <property type="match status" value="1"/>
</dbReference>
<feature type="transmembrane region" description="Helical" evidence="8">
    <location>
        <begin position="194"/>
        <end position="217"/>
    </location>
</feature>
<dbReference type="InterPro" id="IPR001640">
    <property type="entry name" value="Lgt"/>
</dbReference>
<evidence type="ECO:0000256" key="4">
    <source>
        <dbReference type="ARBA" id="ARBA00022692"/>
    </source>
</evidence>
<keyword evidence="2" id="KW-1003">Cell membrane</keyword>
<name>W6A6E3_9MOLU</name>
<keyword evidence="7" id="KW-0175">Coiled coil</keyword>
<feature type="transmembrane region" description="Helical" evidence="8">
    <location>
        <begin position="90"/>
        <end position="109"/>
    </location>
</feature>
<feature type="transmembrane region" description="Helical" evidence="8">
    <location>
        <begin position="116"/>
        <end position="135"/>
    </location>
</feature>
<keyword evidence="6 8" id="KW-0472">Membrane</keyword>
<evidence type="ECO:0000256" key="8">
    <source>
        <dbReference type="SAM" id="Phobius"/>
    </source>
</evidence>
<feature type="transmembrane region" description="Helical" evidence="8">
    <location>
        <begin position="20"/>
        <end position="40"/>
    </location>
</feature>
<feature type="transmembrane region" description="Helical" evidence="8">
    <location>
        <begin position="52"/>
        <end position="70"/>
    </location>
</feature>
<evidence type="ECO:0000313" key="9">
    <source>
        <dbReference type="EMBL" id="AHI52420.1"/>
    </source>
</evidence>
<dbReference type="GO" id="GO:0005886">
    <property type="term" value="C:plasma membrane"/>
    <property type="evidence" value="ECO:0007669"/>
    <property type="project" value="InterPro"/>
</dbReference>
<dbReference type="GO" id="GO:0042158">
    <property type="term" value="P:lipoprotein biosynthetic process"/>
    <property type="evidence" value="ECO:0007669"/>
    <property type="project" value="InterPro"/>
</dbReference>
<dbReference type="AlphaFoldDB" id="W6A6E3"/>
<dbReference type="OrthoDB" id="871140at2"/>
<sequence length="460" mass="53828">MINFLATDNPIYDAEADWLSFMYPILLTIGAFLVIAASTTQLVMRKIPLKDFMNAIYIVIPLGVLGGSIFGKLGTGVPFYEIFYIWEPGMSFFGAFVAGFAGGFAWLWSRKGNTKISIWTYADCIVPNVLLGQSIGRWGNLFNHEIMGKATDIEKWKWLPDWMWQRFFYYIDPSNPYDQNGNPIFIPLEYREPLFLYESIATLMAWVLIVFIIPLIFKAISKKPWQIAPLTFPVNKAIAFDDIQNLTTYIEIYYKSVESANGEELYYMSKRQAWLKAYFAYEADLKQAEILQEQIDLHKQSWEKNKEKYLSSKYKLNEKIELLNTKLKKEQIDKKQYKQEIKILKSEFKQATASLIKNKSRFTNWLTLDSSELYKLNNPQNYKVMHSGVMASTYFVIYCIIRIILDSFRSNYELAFKWSPVMNYISISLMLLLGILILICAQWIAPKKWREEGWLYEKSY</sequence>
<keyword evidence="9" id="KW-0449">Lipoprotein</keyword>
<gene>
    <name evidence="9" type="primary">lgt1</name>
    <name evidence="9" type="ORF">SCULI_v1c00790</name>
</gene>
<keyword evidence="3 9" id="KW-0808">Transferase</keyword>
<dbReference type="PANTHER" id="PTHR30589">
    <property type="entry name" value="PROLIPOPROTEIN DIACYLGLYCERYL TRANSFERASE"/>
    <property type="match status" value="1"/>
</dbReference>
<evidence type="ECO:0000256" key="2">
    <source>
        <dbReference type="ARBA" id="ARBA00022475"/>
    </source>
</evidence>
<keyword evidence="4 8" id="KW-0812">Transmembrane</keyword>
<dbReference type="EMBL" id="CP006681">
    <property type="protein sequence ID" value="AHI52420.1"/>
    <property type="molecule type" value="Genomic_DNA"/>
</dbReference>
<feature type="transmembrane region" description="Helical" evidence="8">
    <location>
        <begin position="384"/>
        <end position="405"/>
    </location>
</feature>